<dbReference type="GO" id="GO:0003676">
    <property type="term" value="F:nucleic acid binding"/>
    <property type="evidence" value="ECO:0007669"/>
    <property type="project" value="InterPro"/>
</dbReference>
<dbReference type="InterPro" id="IPR036397">
    <property type="entry name" value="RNaseH_sf"/>
</dbReference>
<proteinExistence type="predicted"/>
<name>A0A1G1ZU41_9BACT</name>
<dbReference type="Proteomes" id="UP000177690">
    <property type="component" value="Unassembled WGS sequence"/>
</dbReference>
<dbReference type="Gene3D" id="3.30.420.10">
    <property type="entry name" value="Ribonuclease H-like superfamily/Ribonuclease H"/>
    <property type="match status" value="1"/>
</dbReference>
<comment type="caution">
    <text evidence="2">The sequence shown here is derived from an EMBL/GenBank/DDBJ whole genome shotgun (WGS) entry which is preliminary data.</text>
</comment>
<organism evidence="2 3">
    <name type="scientific">Candidatus Harrisonbacteria bacterium RIFCSPLOWO2_02_FULL_41_13b</name>
    <dbReference type="NCBI Taxonomy" id="1798409"/>
    <lineage>
        <taxon>Bacteria</taxon>
        <taxon>Candidatus Harrisoniibacteriota</taxon>
    </lineage>
</organism>
<evidence type="ECO:0000313" key="3">
    <source>
        <dbReference type="Proteomes" id="UP000177690"/>
    </source>
</evidence>
<dbReference type="InterPro" id="IPR012337">
    <property type="entry name" value="RNaseH-like_sf"/>
</dbReference>
<dbReference type="AlphaFoldDB" id="A0A1G1ZU41"/>
<protein>
    <recommendedName>
        <fullName evidence="1">YprB ribonuclease H-like domain-containing protein</fullName>
    </recommendedName>
</protein>
<evidence type="ECO:0000259" key="1">
    <source>
        <dbReference type="Pfam" id="PF13482"/>
    </source>
</evidence>
<evidence type="ECO:0000313" key="2">
    <source>
        <dbReference type="EMBL" id="OGY67347.1"/>
    </source>
</evidence>
<sequence>MDKLVIDIETKNTFADVGGQENLKDLDMSFVGVYSYAQDAYLSFFENQMADLEKLLKTAGLLIGFSINRFDIPVLNKYFPFELTKIPRFDLLEELELNYGKRVSLDILAKANLNIGKTHHGLEAIKFYREGDLESLKKYCLNDVKITKDLYELAKKQGHLLVPEKYTDKIIKVPFKIQEIFLPATLL</sequence>
<dbReference type="EMBL" id="MHJL01000025">
    <property type="protein sequence ID" value="OGY67347.1"/>
    <property type="molecule type" value="Genomic_DNA"/>
</dbReference>
<accession>A0A1G1ZU41</accession>
<dbReference type="Pfam" id="PF13482">
    <property type="entry name" value="RNase_H_2"/>
    <property type="match status" value="1"/>
</dbReference>
<gene>
    <name evidence="2" type="ORF">A3I24_01855</name>
</gene>
<feature type="domain" description="YprB ribonuclease H-like" evidence="1">
    <location>
        <begin position="45"/>
        <end position="153"/>
    </location>
</feature>
<reference evidence="2 3" key="1">
    <citation type="journal article" date="2016" name="Nat. Commun.">
        <title>Thousands of microbial genomes shed light on interconnected biogeochemical processes in an aquifer system.</title>
        <authorList>
            <person name="Anantharaman K."/>
            <person name="Brown C.T."/>
            <person name="Hug L.A."/>
            <person name="Sharon I."/>
            <person name="Castelle C.J."/>
            <person name="Probst A.J."/>
            <person name="Thomas B.C."/>
            <person name="Singh A."/>
            <person name="Wilkins M.J."/>
            <person name="Karaoz U."/>
            <person name="Brodie E.L."/>
            <person name="Williams K.H."/>
            <person name="Hubbard S.S."/>
            <person name="Banfield J.F."/>
        </authorList>
    </citation>
    <scope>NUCLEOTIDE SEQUENCE [LARGE SCALE GENOMIC DNA]</scope>
</reference>
<dbReference type="SUPFAM" id="SSF53098">
    <property type="entry name" value="Ribonuclease H-like"/>
    <property type="match status" value="1"/>
</dbReference>
<dbReference type="InterPro" id="IPR038720">
    <property type="entry name" value="YprB_RNase_H-like_dom"/>
</dbReference>